<dbReference type="PANTHER" id="PTHR14209:SF19">
    <property type="entry name" value="ISOAMYL ACETATE-HYDROLYZING ESTERASE 1 HOMOLOG"/>
    <property type="match status" value="1"/>
</dbReference>
<dbReference type="KEGG" id="hbs:IPV69_11315"/>
<dbReference type="EMBL" id="CP063458">
    <property type="protein sequence ID" value="QOV91899.1"/>
    <property type="molecule type" value="Genomic_DNA"/>
</dbReference>
<evidence type="ECO:0000259" key="2">
    <source>
        <dbReference type="Pfam" id="PF13472"/>
    </source>
</evidence>
<evidence type="ECO:0000313" key="3">
    <source>
        <dbReference type="EMBL" id="QOV91899.1"/>
    </source>
</evidence>
<dbReference type="Proteomes" id="UP000593765">
    <property type="component" value="Chromosome"/>
</dbReference>
<name>A0A7M2X2Q2_9BACT</name>
<dbReference type="SUPFAM" id="SSF52266">
    <property type="entry name" value="SGNH hydrolase"/>
    <property type="match status" value="1"/>
</dbReference>
<dbReference type="CDD" id="cd01834">
    <property type="entry name" value="SGNH_hydrolase_like_2"/>
    <property type="match status" value="1"/>
</dbReference>
<dbReference type="AlphaFoldDB" id="A0A7M2X2Q2"/>
<keyword evidence="1" id="KW-0732">Signal</keyword>
<gene>
    <name evidence="3" type="ORF">IPV69_11315</name>
</gene>
<feature type="domain" description="SGNH hydrolase-type esterase" evidence="2">
    <location>
        <begin position="58"/>
        <end position="237"/>
    </location>
</feature>
<organism evidence="3 4">
    <name type="scientific">Humisphaera borealis</name>
    <dbReference type="NCBI Taxonomy" id="2807512"/>
    <lineage>
        <taxon>Bacteria</taxon>
        <taxon>Pseudomonadati</taxon>
        <taxon>Planctomycetota</taxon>
        <taxon>Phycisphaerae</taxon>
        <taxon>Tepidisphaerales</taxon>
        <taxon>Tepidisphaeraceae</taxon>
        <taxon>Humisphaera</taxon>
    </lineage>
</organism>
<dbReference type="Pfam" id="PF13472">
    <property type="entry name" value="Lipase_GDSL_2"/>
    <property type="match status" value="1"/>
</dbReference>
<feature type="chain" id="PRO_5033989371" evidence="1">
    <location>
        <begin position="31"/>
        <end position="319"/>
    </location>
</feature>
<dbReference type="Gene3D" id="3.40.50.1110">
    <property type="entry name" value="SGNH hydrolase"/>
    <property type="match status" value="1"/>
</dbReference>
<keyword evidence="4" id="KW-1185">Reference proteome</keyword>
<keyword evidence="3" id="KW-0378">Hydrolase</keyword>
<dbReference type="GO" id="GO:0016788">
    <property type="term" value="F:hydrolase activity, acting on ester bonds"/>
    <property type="evidence" value="ECO:0007669"/>
    <property type="project" value="UniProtKB-ARBA"/>
</dbReference>
<evidence type="ECO:0000256" key="1">
    <source>
        <dbReference type="SAM" id="SignalP"/>
    </source>
</evidence>
<protein>
    <submittedName>
        <fullName evidence="3">SGNH/GDSL hydrolase family protein</fullName>
    </submittedName>
</protein>
<dbReference type="InterPro" id="IPR013830">
    <property type="entry name" value="SGNH_hydro"/>
</dbReference>
<dbReference type="PANTHER" id="PTHR14209">
    <property type="entry name" value="ISOAMYL ACETATE-HYDROLYZING ESTERASE 1"/>
    <property type="match status" value="1"/>
</dbReference>
<feature type="signal peptide" evidence="1">
    <location>
        <begin position="1"/>
        <end position="30"/>
    </location>
</feature>
<reference evidence="3 4" key="1">
    <citation type="submission" date="2020-10" db="EMBL/GenBank/DDBJ databases">
        <title>Wide distribution of Phycisphaera-like planctomycetes from WD2101 soil group in peatlands and genome analysis of the first cultivated representative.</title>
        <authorList>
            <person name="Dedysh S.N."/>
            <person name="Beletsky A.V."/>
            <person name="Ivanova A."/>
            <person name="Kulichevskaya I.S."/>
            <person name="Suzina N.E."/>
            <person name="Philippov D.A."/>
            <person name="Rakitin A.L."/>
            <person name="Mardanov A.V."/>
            <person name="Ravin N.V."/>
        </authorList>
    </citation>
    <scope>NUCLEOTIDE SEQUENCE [LARGE SCALE GENOMIC DNA]</scope>
    <source>
        <strain evidence="3 4">M1803</strain>
    </source>
</reference>
<accession>A0A7M2X2Q2</accession>
<evidence type="ECO:0000313" key="4">
    <source>
        <dbReference type="Proteomes" id="UP000593765"/>
    </source>
</evidence>
<dbReference type="InterPro" id="IPR045136">
    <property type="entry name" value="Iah1-like"/>
</dbReference>
<dbReference type="RefSeq" id="WP_206295218.1">
    <property type="nucleotide sequence ID" value="NZ_CP063458.1"/>
</dbReference>
<sequence>MTLSSRQSVVRLPVAAVLALLLMAARPATAATDPLDLKDGDRVVFVGGTLIEREGQLGFIEAALTARFADRNITFRNLGQSGDTVLADARNLNAGWANFGPPEQGFNRLKKLIGEIKPTVVIANYGMTESFEGPAKLAEFTGGYNRLLEMVATESGSKPRLIILSPNYHEDLGKPNPDPTKHNDSLKLFRDATKELAAKHSARFVDLYSLTEKIATKDSPQNITDNGIHPSPEGYRRLAAELLKELGIPPKAALSGEKFEKLRTLIVDKNWQYFHYWRPQNDTYILGVRKKEQGRNAVEMPMFLPLVEQREKEIAAARN</sequence>
<dbReference type="InterPro" id="IPR036514">
    <property type="entry name" value="SGNH_hydro_sf"/>
</dbReference>
<proteinExistence type="predicted"/>